<dbReference type="InterPro" id="IPR014718">
    <property type="entry name" value="GH-type_carb-bd"/>
</dbReference>
<reference evidence="7 8" key="1">
    <citation type="submission" date="2016-10" db="EMBL/GenBank/DDBJ databases">
        <authorList>
            <person name="de Groot N.N."/>
        </authorList>
    </citation>
    <scope>NUCLEOTIDE SEQUENCE [LARGE SCALE GENOMIC DNA]</scope>
    <source>
        <strain evidence="7 8">DSM 15345</strain>
    </source>
</reference>
<feature type="domain" description="Glucan biosynthesis periplasmic MdoG C-terminal" evidence="6">
    <location>
        <begin position="32"/>
        <end position="501"/>
    </location>
</feature>
<evidence type="ECO:0000256" key="5">
    <source>
        <dbReference type="ARBA" id="ARBA00022764"/>
    </source>
</evidence>
<dbReference type="InterPro" id="IPR007444">
    <property type="entry name" value="Glucan_biosyn_MdoG_C"/>
</dbReference>
<accession>A0A1H4CLQ3</accession>
<dbReference type="SUPFAM" id="SSF81296">
    <property type="entry name" value="E set domains"/>
    <property type="match status" value="1"/>
</dbReference>
<dbReference type="SUPFAM" id="SSF74650">
    <property type="entry name" value="Galactose mutarotase-like"/>
    <property type="match status" value="1"/>
</dbReference>
<dbReference type="PANTHER" id="PTHR30504:SF3">
    <property type="entry name" value="GLUCANS BIOSYNTHESIS PROTEIN D"/>
    <property type="match status" value="1"/>
</dbReference>
<evidence type="ECO:0000259" key="6">
    <source>
        <dbReference type="Pfam" id="PF04349"/>
    </source>
</evidence>
<comment type="subcellular location">
    <subcellularLocation>
        <location evidence="1">Periplasm</location>
    </subcellularLocation>
</comment>
<dbReference type="STRING" id="89524.SAMN05444370_107137"/>
<dbReference type="InterPro" id="IPR014756">
    <property type="entry name" value="Ig_E-set"/>
</dbReference>
<dbReference type="EMBL" id="FNQM01000007">
    <property type="protein sequence ID" value="SEA61249.1"/>
    <property type="molecule type" value="Genomic_DNA"/>
</dbReference>
<dbReference type="Pfam" id="PF04349">
    <property type="entry name" value="MdoG"/>
    <property type="match status" value="1"/>
</dbReference>
<dbReference type="InterPro" id="IPR013783">
    <property type="entry name" value="Ig-like_fold"/>
</dbReference>
<evidence type="ECO:0000313" key="8">
    <source>
        <dbReference type="Proteomes" id="UP000198703"/>
    </source>
</evidence>
<dbReference type="Proteomes" id="UP000198703">
    <property type="component" value="Unassembled WGS sequence"/>
</dbReference>
<protein>
    <submittedName>
        <fullName evidence="7">Glucans biosynthesis protein</fullName>
    </submittedName>
</protein>
<sequence length="511" mass="56176">MDRRRLLFGALALAAPFPKGLAAADLGRATPFSFDALIEQARSASRAPFQPPVAPSPSVLDRIDYDAHWRIRFRDAASVGLAPGVDAQFFHLGRYAREPVAVHVVEGGSARRLRYDPAMFDMPADSPAREMGADAGFAGLRVMRPGLEPDWISFLGASYFRCDGPQTQYGVSARGLAVDTGLARPEEFPRFSAFWLAAGEREGEDLTIYALLDSPSVSGAYRIGATRDAGYGQRCAIDARLFFREGVERLGVAPLTSMYWYSETNRSSSPDWRPEVHDSDGLALWTGSGERLWRPLRNPALTSTVSFVDENPRGFGLIQRDRRFESYLDDGVFYHRRPSVWTETRGNWGGGAVQLVEIPTDDEIFDNIVAYWTPSRAPAAGDALSFEYDLQWRARDPAPEGLGRVRGTHVGWGGVPGQPRPQGVRKYVVEFEGGALDGLEDGVEPHVEALGGRVINAYAHAVVGATGWRLIFDLDGASERPVELRAYLGRGGEALTETWTMLADHRAVREG</sequence>
<dbReference type="Gene3D" id="2.60.40.10">
    <property type="entry name" value="Immunoglobulins"/>
    <property type="match status" value="1"/>
</dbReference>
<comment type="pathway">
    <text evidence="2">Glycan metabolism; osmoregulated periplasmic glucan (OPG) biosynthesis.</text>
</comment>
<dbReference type="PANTHER" id="PTHR30504">
    <property type="entry name" value="GLUCANS BIOSYNTHESIS PROTEIN"/>
    <property type="match status" value="1"/>
</dbReference>
<keyword evidence="5" id="KW-0574">Periplasm</keyword>
<evidence type="ECO:0000256" key="2">
    <source>
        <dbReference type="ARBA" id="ARBA00005001"/>
    </source>
</evidence>
<evidence type="ECO:0000313" key="7">
    <source>
        <dbReference type="EMBL" id="SEA61249.1"/>
    </source>
</evidence>
<dbReference type="PIRSF" id="PIRSF006281">
    <property type="entry name" value="MdoG"/>
    <property type="match status" value="1"/>
</dbReference>
<gene>
    <name evidence="7" type="ORF">SAMN05444370_107137</name>
</gene>
<keyword evidence="4" id="KW-0732">Signal</keyword>
<dbReference type="Gene3D" id="2.70.98.10">
    <property type="match status" value="1"/>
</dbReference>
<name>A0A1H4CLQ3_9RHOB</name>
<organism evidence="7 8">
    <name type="scientific">Rubrimonas cliftonensis</name>
    <dbReference type="NCBI Taxonomy" id="89524"/>
    <lineage>
        <taxon>Bacteria</taxon>
        <taxon>Pseudomonadati</taxon>
        <taxon>Pseudomonadota</taxon>
        <taxon>Alphaproteobacteria</taxon>
        <taxon>Rhodobacterales</taxon>
        <taxon>Paracoccaceae</taxon>
        <taxon>Rubrimonas</taxon>
    </lineage>
</organism>
<comment type="similarity">
    <text evidence="3">Belongs to the OpgD/OpgG family.</text>
</comment>
<evidence type="ECO:0000256" key="4">
    <source>
        <dbReference type="ARBA" id="ARBA00022729"/>
    </source>
</evidence>
<dbReference type="GO" id="GO:0030288">
    <property type="term" value="C:outer membrane-bounded periplasmic space"/>
    <property type="evidence" value="ECO:0007669"/>
    <property type="project" value="TreeGrafter"/>
</dbReference>
<dbReference type="InterPro" id="IPR011013">
    <property type="entry name" value="Gal_mutarotase_sf_dom"/>
</dbReference>
<dbReference type="GO" id="GO:0030246">
    <property type="term" value="F:carbohydrate binding"/>
    <property type="evidence" value="ECO:0007669"/>
    <property type="project" value="InterPro"/>
</dbReference>
<dbReference type="GO" id="GO:0051274">
    <property type="term" value="P:beta-glucan biosynthetic process"/>
    <property type="evidence" value="ECO:0007669"/>
    <property type="project" value="TreeGrafter"/>
</dbReference>
<proteinExistence type="inferred from homology"/>
<dbReference type="OrthoDB" id="9777817at2"/>
<dbReference type="InterPro" id="IPR014438">
    <property type="entry name" value="Glucan_biosyn_MdoG/MdoD"/>
</dbReference>
<dbReference type="AlphaFoldDB" id="A0A1H4CLQ3"/>
<evidence type="ECO:0000256" key="3">
    <source>
        <dbReference type="ARBA" id="ARBA00009284"/>
    </source>
</evidence>
<dbReference type="RefSeq" id="WP_093254108.1">
    <property type="nucleotide sequence ID" value="NZ_FNQM01000007.1"/>
</dbReference>
<evidence type="ECO:0000256" key="1">
    <source>
        <dbReference type="ARBA" id="ARBA00004418"/>
    </source>
</evidence>
<dbReference type="UniPathway" id="UPA00637"/>
<dbReference type="GO" id="GO:0003824">
    <property type="term" value="F:catalytic activity"/>
    <property type="evidence" value="ECO:0007669"/>
    <property type="project" value="InterPro"/>
</dbReference>
<keyword evidence="8" id="KW-1185">Reference proteome</keyword>